<dbReference type="EMBL" id="BGPR01007494">
    <property type="protein sequence ID" value="GBN27260.1"/>
    <property type="molecule type" value="Genomic_DNA"/>
</dbReference>
<accession>A0A4Y2MLN3</accession>
<comment type="caution">
    <text evidence="1">The sequence shown here is derived from an EMBL/GenBank/DDBJ whole genome shotgun (WGS) entry which is preliminary data.</text>
</comment>
<proteinExistence type="predicted"/>
<keyword evidence="3" id="KW-1185">Reference proteome</keyword>
<organism evidence="1 3">
    <name type="scientific">Araneus ventricosus</name>
    <name type="common">Orbweaver spider</name>
    <name type="synonym">Epeira ventricosa</name>
    <dbReference type="NCBI Taxonomy" id="182803"/>
    <lineage>
        <taxon>Eukaryota</taxon>
        <taxon>Metazoa</taxon>
        <taxon>Ecdysozoa</taxon>
        <taxon>Arthropoda</taxon>
        <taxon>Chelicerata</taxon>
        <taxon>Arachnida</taxon>
        <taxon>Araneae</taxon>
        <taxon>Araneomorphae</taxon>
        <taxon>Entelegynae</taxon>
        <taxon>Araneoidea</taxon>
        <taxon>Araneidae</taxon>
        <taxon>Araneus</taxon>
    </lineage>
</organism>
<dbReference type="EMBL" id="BGPR01008921">
    <property type="protein sequence ID" value="GBN36912.1"/>
    <property type="molecule type" value="Genomic_DNA"/>
</dbReference>
<gene>
    <name evidence="1" type="ORF">AVEN_109188_1</name>
    <name evidence="2" type="ORF">AVEN_251452_1</name>
</gene>
<dbReference type="Proteomes" id="UP000499080">
    <property type="component" value="Unassembled WGS sequence"/>
</dbReference>
<evidence type="ECO:0000313" key="2">
    <source>
        <dbReference type="EMBL" id="GBN36912.1"/>
    </source>
</evidence>
<name>A0A4Y2MLN3_ARAVE</name>
<reference evidence="1 3" key="1">
    <citation type="journal article" date="2019" name="Sci. Rep.">
        <title>Orb-weaving spider Araneus ventricosus genome elucidates the spidroin gene catalogue.</title>
        <authorList>
            <person name="Kono N."/>
            <person name="Nakamura H."/>
            <person name="Ohtoshi R."/>
            <person name="Moran D.A.P."/>
            <person name="Shinohara A."/>
            <person name="Yoshida Y."/>
            <person name="Fujiwara M."/>
            <person name="Mori M."/>
            <person name="Tomita M."/>
            <person name="Arakawa K."/>
        </authorList>
    </citation>
    <scope>NUCLEOTIDE SEQUENCE [LARGE SCALE GENOMIC DNA]</scope>
</reference>
<dbReference type="AlphaFoldDB" id="A0A4Y2MLN3"/>
<protein>
    <submittedName>
        <fullName evidence="1">Uncharacterized protein</fullName>
    </submittedName>
</protein>
<sequence>MGNLTDEERTVNLTDLESHVELKQHFKINLILTEFESKCRIALALAPSRIAIGFLDGDSIAHSPLQLSLILLTLRILYAMQAKGLIRRLIVQQIANLSFGMSVRCQINLPLSCLFLHGMFWKENSKQSFHICSKR</sequence>
<evidence type="ECO:0000313" key="1">
    <source>
        <dbReference type="EMBL" id="GBN27260.1"/>
    </source>
</evidence>
<evidence type="ECO:0000313" key="3">
    <source>
        <dbReference type="Proteomes" id="UP000499080"/>
    </source>
</evidence>